<evidence type="ECO:0000313" key="3">
    <source>
        <dbReference type="EMBL" id="KAK0390420.1"/>
    </source>
</evidence>
<evidence type="ECO:0000256" key="1">
    <source>
        <dbReference type="SAM" id="MobiDB-lite"/>
    </source>
</evidence>
<organism evidence="3 4">
    <name type="scientific">Steinernema hermaphroditum</name>
    <dbReference type="NCBI Taxonomy" id="289476"/>
    <lineage>
        <taxon>Eukaryota</taxon>
        <taxon>Metazoa</taxon>
        <taxon>Ecdysozoa</taxon>
        <taxon>Nematoda</taxon>
        <taxon>Chromadorea</taxon>
        <taxon>Rhabditida</taxon>
        <taxon>Tylenchina</taxon>
        <taxon>Panagrolaimomorpha</taxon>
        <taxon>Strongyloidoidea</taxon>
        <taxon>Steinernematidae</taxon>
        <taxon>Steinernema</taxon>
    </lineage>
</organism>
<accession>A0AA39GN40</accession>
<protein>
    <recommendedName>
        <fullName evidence="2">MADF domain-containing protein</fullName>
    </recommendedName>
</protein>
<dbReference type="PROSITE" id="PS51029">
    <property type="entry name" value="MADF"/>
    <property type="match status" value="2"/>
</dbReference>
<feature type="region of interest" description="Disordered" evidence="1">
    <location>
        <begin position="113"/>
        <end position="134"/>
    </location>
</feature>
<feature type="domain" description="MADF" evidence="2">
    <location>
        <begin position="686"/>
        <end position="778"/>
    </location>
</feature>
<name>A0AA39GN40_9BILA</name>
<feature type="region of interest" description="Disordered" evidence="1">
    <location>
        <begin position="235"/>
        <end position="259"/>
    </location>
</feature>
<dbReference type="InterPro" id="IPR006578">
    <property type="entry name" value="MADF-dom"/>
</dbReference>
<evidence type="ECO:0000313" key="4">
    <source>
        <dbReference type="Proteomes" id="UP001175271"/>
    </source>
</evidence>
<feature type="compositionally biased region" description="Basic and acidic residues" evidence="1">
    <location>
        <begin position="652"/>
        <end position="666"/>
    </location>
</feature>
<gene>
    <name evidence="3" type="ORF">QR680_019345</name>
</gene>
<feature type="region of interest" description="Disordered" evidence="1">
    <location>
        <begin position="588"/>
        <end position="675"/>
    </location>
</feature>
<proteinExistence type="predicted"/>
<reference evidence="3" key="1">
    <citation type="submission" date="2023-06" db="EMBL/GenBank/DDBJ databases">
        <title>Genomic analysis of the entomopathogenic nematode Steinernema hermaphroditum.</title>
        <authorList>
            <person name="Schwarz E.M."/>
            <person name="Heppert J.K."/>
            <person name="Baniya A."/>
            <person name="Schwartz H.T."/>
            <person name="Tan C.-H."/>
            <person name="Antoshechkin I."/>
            <person name="Sternberg P.W."/>
            <person name="Goodrich-Blair H."/>
            <person name="Dillman A.R."/>
        </authorList>
    </citation>
    <scope>NUCLEOTIDE SEQUENCE</scope>
    <source>
        <strain evidence="3">PS9179</strain>
        <tissue evidence="3">Whole animal</tissue>
    </source>
</reference>
<feature type="compositionally biased region" description="Polar residues" evidence="1">
    <location>
        <begin position="235"/>
        <end position="246"/>
    </location>
</feature>
<feature type="region of interest" description="Disordered" evidence="1">
    <location>
        <begin position="939"/>
        <end position="977"/>
    </location>
</feature>
<feature type="region of interest" description="Disordered" evidence="1">
    <location>
        <begin position="1056"/>
        <end position="1082"/>
    </location>
</feature>
<feature type="compositionally biased region" description="Low complexity" evidence="1">
    <location>
        <begin position="956"/>
        <end position="975"/>
    </location>
</feature>
<sequence>MGDGKVIMPNRFKDSAELLVNEIGKYPNIYEQHLNLNTDVSCLSEQGAQDWAKVMEIMQAKYGTELDDDMAWRSWRTVRYKYIHYLRNKKAPSSSWKWIGKIPFLENLTDSQLSGEQSSRDAEQAKPEGANNAERPLSLEFGEQIIIDLAAEISKHPVFHDYDYMKDHPTTDDLPEEAQAIWDSIIRNLQKTYNGACSRKAWRAYRNLRSSYNTRCPAKYKDALAFLNQSKKRQATSAINNESNSADGEPKRKTRSSGASVRINYNENSVGEDYVDIMGDFSPVGSVAPPSPPRLFGPNNMPPLISPSRQRVAQRRQPDIVDIQSLSARHSALQEHPRRPAQAITGGPLRRPIASSTPRIIQRPGQSVARPNPTSVQPAQPASDPDDAFRRNLEHAFMKLATSHNAEENIAKFKANIIRTHLRRLATLPISAAYGEAAAVNMLDSVKLLVGEIRKFPELYTIDTEDFSTPAQIDVTAKQAWNRVMKSLHGRLGSVTEALAWQYWRNIRKDYMRKNEYASHEWKEQLNFLDGCFPSCSRTIQNEAITDKATHEDGWNPEIIHIDQKEEELTERDADPVEDMLSRIRGSACWNTSGSNEEAYEPDIPDQEENTDLSPTIRKRRRRDREEDEDYVPPAQGHQGSTSQKKRSRVSKAVEQRELSPPDVEPHLAPPSRDIPGAGGYYTLELLISEVEKYPEFYKLDIGPLVSYRDLPEEGREAWVAIMKVMVHQFPRVKLDSIWFAWKYLRAGFIERKRSMDDAEYHTGHWDDKLAFMDPYVDNWSDPIDSETEEGDLEMYTSRRPCYRTYGHRYLEMVAQEIRNYPDLWPLENMNFPIVMDSLRKNMWDSVMGIVHVKYPLVHRATAWKTWIALRQKYLKAAALWNGKKKDWNSHVCPKKWSNKLTFLNEFLVPPEIKTIQGEVTKEVDKLLTSIKSSKSWRQHTLTSTTDTSESPSQKETTSSEVSNSEEPTSTTSSSLNLDDSAFRRSLAVQAQKYSNLMKEDARNILSPELMNSKAYAEWKEVAIQMKKLYVGVSDTLMWNTWRNLESERFAYPLDGSERSESLSPCPDNASTSSSATSRTSIPGITVQSMTSGISIRTKPVKPIVRGLPLASSVSDESPINSGARKRTLQLTSRDLAADLAKEIQRHVELTDVEFDEFLPIDDWSTAARIAWKEVVQVMIEKHPQVTADKLHQMLISSEVIDRGTSYEENSRARIQKKLKRMVQPHPNLKEVSLLHRCGHEALDTLVEQISSYQEVYSINADNLSSPQELKDEAKIAWDNIMVVLHEKHPTANETLAWKAWRNLRSKYVRNDAPQKWRGRLEFLLDTEEYPLEQHSSFSTDDSSEPANNSAYYQFPTVDDYLQQLEIIPIEDTPPERLRVEPLQDEAPDVAEVQAAADEEVHEELQEPQIPAVNNPKHEEFKRDLRERWDMVAAISQDKQIDFNRIRVRSMRLAMEYLSEL</sequence>
<dbReference type="Proteomes" id="UP001175271">
    <property type="component" value="Unassembled WGS sequence"/>
</dbReference>
<keyword evidence="4" id="KW-1185">Reference proteome</keyword>
<feature type="compositionally biased region" description="Acidic residues" evidence="1">
    <location>
        <begin position="598"/>
        <end position="611"/>
    </location>
</feature>
<feature type="compositionally biased region" description="Polar residues" evidence="1">
    <location>
        <begin position="939"/>
        <end position="955"/>
    </location>
</feature>
<feature type="compositionally biased region" description="Low complexity" evidence="1">
    <location>
        <begin position="1070"/>
        <end position="1081"/>
    </location>
</feature>
<feature type="domain" description="MADF" evidence="2">
    <location>
        <begin position="18"/>
        <end position="110"/>
    </location>
</feature>
<feature type="region of interest" description="Disordered" evidence="1">
    <location>
        <begin position="331"/>
        <end position="386"/>
    </location>
</feature>
<evidence type="ECO:0000259" key="2">
    <source>
        <dbReference type="PROSITE" id="PS51029"/>
    </source>
</evidence>
<dbReference type="EMBL" id="JAUCMV010000006">
    <property type="protein sequence ID" value="KAK0390420.1"/>
    <property type="molecule type" value="Genomic_DNA"/>
</dbReference>
<comment type="caution">
    <text evidence="3">The sequence shown here is derived from an EMBL/GenBank/DDBJ whole genome shotgun (WGS) entry which is preliminary data.</text>
</comment>